<keyword evidence="3" id="KW-1185">Reference proteome</keyword>
<protein>
    <submittedName>
        <fullName evidence="2">NDP-hexose 2,3-dehydratase</fullName>
    </submittedName>
</protein>
<sequence>MDVRRTSLTSLPGWRWDPETGDLRHDTGRFFAVSGLAVYEPGDRRPRWEQPVLLQPETGILGLLSRGTGPGREFLLQAKVEPGNQHGLELAPTVQATQSNYLRVHHGRRVLFAEHFRKARQAPLVDVAQSEHGAWFWHKRNRNLIVEADREVEPPATFRWFSLTQVHGLLRHDDVVNMSARSVLSCLPPGRPATPATHSLAELRSWLTAVRRRCRESVLITPLRALNSWRCDDDRIHRPGDPLFEIIGVQVQAAGREIDRWAQPVLRPLATGLAAFVAVRRAGALHLLVCARFEPGLRRRVELAPTVQCIPGRVTASGGTGRPPHLDTVLTAGADRTLLDVTLSEEGGRLFHARNRYVVVEADTPVPESEYFRWMTPHQLLHLLRLDGYVNVQARTLLACLRGCPEAGID</sequence>
<accession>A0ABQ4A7I5</accession>
<dbReference type="InterPro" id="IPR005212">
    <property type="entry name" value="EvaA-like"/>
</dbReference>
<reference evidence="2 3" key="1">
    <citation type="submission" date="2021-01" db="EMBL/GenBank/DDBJ databases">
        <title>Whole genome shotgun sequence of Actinoplanes humidus NBRC 14915.</title>
        <authorList>
            <person name="Komaki H."/>
            <person name="Tamura T."/>
        </authorList>
    </citation>
    <scope>NUCLEOTIDE SEQUENCE [LARGE SCALE GENOMIC DNA]</scope>
    <source>
        <strain evidence="2 3">NBRC 14915</strain>
    </source>
</reference>
<evidence type="ECO:0000313" key="2">
    <source>
        <dbReference type="EMBL" id="GIE26832.1"/>
    </source>
</evidence>
<name>A0ABQ4A7I5_9ACTN</name>
<proteinExistence type="predicted"/>
<dbReference type="Gene3D" id="3.90.79.40">
    <property type="entry name" value="EvaA sugar 2,3-dehydratase subunit"/>
    <property type="match status" value="2"/>
</dbReference>
<feature type="domain" description="dTDP-4-dehydro-6-deoxy-alpha-D-glucopyranose 2,3-dehydratase" evidence="1">
    <location>
        <begin position="2"/>
        <end position="187"/>
    </location>
</feature>
<dbReference type="InterPro" id="IPR038153">
    <property type="entry name" value="EvaA-like_sf"/>
</dbReference>
<organism evidence="2 3">
    <name type="scientific">Winogradskya humida</name>
    <dbReference type="NCBI Taxonomy" id="113566"/>
    <lineage>
        <taxon>Bacteria</taxon>
        <taxon>Bacillati</taxon>
        <taxon>Actinomycetota</taxon>
        <taxon>Actinomycetes</taxon>
        <taxon>Micromonosporales</taxon>
        <taxon>Micromonosporaceae</taxon>
        <taxon>Winogradskya</taxon>
    </lineage>
</organism>
<evidence type="ECO:0000259" key="1">
    <source>
        <dbReference type="Pfam" id="PF03559"/>
    </source>
</evidence>
<dbReference type="Pfam" id="PF03559">
    <property type="entry name" value="Hexose_dehydrat"/>
    <property type="match status" value="2"/>
</dbReference>
<gene>
    <name evidence="2" type="ORF">Ahu01nite_099340</name>
</gene>
<dbReference type="Proteomes" id="UP000603200">
    <property type="component" value="Unassembled WGS sequence"/>
</dbReference>
<comment type="caution">
    <text evidence="2">The sequence shown here is derived from an EMBL/GenBank/DDBJ whole genome shotgun (WGS) entry which is preliminary data.</text>
</comment>
<dbReference type="EMBL" id="BOMN01000154">
    <property type="protein sequence ID" value="GIE26832.1"/>
    <property type="molecule type" value="Genomic_DNA"/>
</dbReference>
<evidence type="ECO:0000313" key="3">
    <source>
        <dbReference type="Proteomes" id="UP000603200"/>
    </source>
</evidence>
<feature type="domain" description="dTDP-4-dehydro-6-deoxy-alpha-D-glucopyranose 2,3-dehydratase" evidence="1">
    <location>
        <begin position="201"/>
        <end position="401"/>
    </location>
</feature>